<evidence type="ECO:0000256" key="7">
    <source>
        <dbReference type="SAM" id="SignalP"/>
    </source>
</evidence>
<dbReference type="Gene3D" id="2.10.25.10">
    <property type="entry name" value="Laminin"/>
    <property type="match status" value="1"/>
</dbReference>
<dbReference type="PROSITE" id="PS01187">
    <property type="entry name" value="EGF_CA"/>
    <property type="match status" value="1"/>
</dbReference>
<evidence type="ECO:0000256" key="4">
    <source>
        <dbReference type="ARBA" id="ARBA00023157"/>
    </source>
</evidence>
<organism evidence="9 10">
    <name type="scientific">Cichlidogyrus casuarinus</name>
    <dbReference type="NCBI Taxonomy" id="1844966"/>
    <lineage>
        <taxon>Eukaryota</taxon>
        <taxon>Metazoa</taxon>
        <taxon>Spiralia</taxon>
        <taxon>Lophotrochozoa</taxon>
        <taxon>Platyhelminthes</taxon>
        <taxon>Monogenea</taxon>
        <taxon>Monopisthocotylea</taxon>
        <taxon>Dactylogyridea</taxon>
        <taxon>Ancyrocephalidae</taxon>
        <taxon>Cichlidogyrus</taxon>
    </lineage>
</organism>
<comment type="caution">
    <text evidence="5">Lacks conserved residue(s) required for the propagation of feature annotation.</text>
</comment>
<evidence type="ECO:0000259" key="8">
    <source>
        <dbReference type="PROSITE" id="PS50026"/>
    </source>
</evidence>
<dbReference type="Proteomes" id="UP001626550">
    <property type="component" value="Unassembled WGS sequence"/>
</dbReference>
<dbReference type="InterPro" id="IPR049883">
    <property type="entry name" value="NOTCH1_EGF-like"/>
</dbReference>
<dbReference type="InterPro" id="IPR009030">
    <property type="entry name" value="Growth_fac_rcpt_cys_sf"/>
</dbReference>
<protein>
    <submittedName>
        <fullName evidence="9">Cysteine-rich with EGF-like domain protein 2</fullName>
    </submittedName>
</protein>
<dbReference type="InterPro" id="IPR002049">
    <property type="entry name" value="LE_dom"/>
</dbReference>
<comment type="caution">
    <text evidence="9">The sequence shown here is derived from an EMBL/GenBank/DDBJ whole genome shotgun (WGS) entry which is preliminary data.</text>
</comment>
<evidence type="ECO:0000256" key="5">
    <source>
        <dbReference type="PROSITE-ProRule" id="PRU00076"/>
    </source>
</evidence>
<reference evidence="9 10" key="1">
    <citation type="submission" date="2024-11" db="EMBL/GenBank/DDBJ databases">
        <title>Adaptive evolution of stress response genes in parasites aligns with host niche diversity.</title>
        <authorList>
            <person name="Hahn C."/>
            <person name="Resl P."/>
        </authorList>
    </citation>
    <scope>NUCLEOTIDE SEQUENCE [LARGE SCALE GENOMIC DNA]</scope>
    <source>
        <strain evidence="9">EGGRZ-B1_66</strain>
        <tissue evidence="9">Body</tissue>
    </source>
</reference>
<name>A0ABD2Q5X7_9PLAT</name>
<evidence type="ECO:0000256" key="1">
    <source>
        <dbReference type="ARBA" id="ARBA00005897"/>
    </source>
</evidence>
<keyword evidence="2 5" id="KW-0245">EGF-like domain</keyword>
<comment type="similarity">
    <text evidence="1">Belongs to the CRELD family.</text>
</comment>
<dbReference type="InterPro" id="IPR018097">
    <property type="entry name" value="EGF_Ca-bd_CS"/>
</dbReference>
<evidence type="ECO:0000256" key="3">
    <source>
        <dbReference type="ARBA" id="ARBA00022737"/>
    </source>
</evidence>
<feature type="domain" description="EGF-like" evidence="8">
    <location>
        <begin position="264"/>
        <end position="304"/>
    </location>
</feature>
<dbReference type="SUPFAM" id="SSF57184">
    <property type="entry name" value="Growth factor receptor domain"/>
    <property type="match status" value="1"/>
</dbReference>
<keyword evidence="6" id="KW-0812">Transmembrane</keyword>
<dbReference type="SMART" id="SM00181">
    <property type="entry name" value="EGF"/>
    <property type="match status" value="3"/>
</dbReference>
<dbReference type="InterPro" id="IPR001881">
    <property type="entry name" value="EGF-like_Ca-bd_dom"/>
</dbReference>
<dbReference type="PROSITE" id="PS00022">
    <property type="entry name" value="EGF_1"/>
    <property type="match status" value="1"/>
</dbReference>
<dbReference type="CDD" id="cd00054">
    <property type="entry name" value="EGF_CA"/>
    <property type="match status" value="2"/>
</dbReference>
<evidence type="ECO:0000256" key="6">
    <source>
        <dbReference type="SAM" id="Phobius"/>
    </source>
</evidence>
<feature type="domain" description="EGF-like" evidence="8">
    <location>
        <begin position="106"/>
        <end position="147"/>
    </location>
</feature>
<feature type="transmembrane region" description="Helical" evidence="6">
    <location>
        <begin position="353"/>
        <end position="372"/>
    </location>
</feature>
<accession>A0ABD2Q5X7</accession>
<keyword evidence="6" id="KW-1133">Transmembrane helix</keyword>
<dbReference type="Pfam" id="PF07645">
    <property type="entry name" value="EGF_CA"/>
    <property type="match status" value="2"/>
</dbReference>
<keyword evidence="7" id="KW-0732">Signal</keyword>
<gene>
    <name evidence="9" type="primary">CRELD2_2</name>
    <name evidence="9" type="ORF">Ciccas_006438</name>
</gene>
<evidence type="ECO:0000313" key="10">
    <source>
        <dbReference type="Proteomes" id="UP001626550"/>
    </source>
</evidence>
<dbReference type="PROSITE" id="PS50026">
    <property type="entry name" value="EGF_3"/>
    <property type="match status" value="2"/>
</dbReference>
<keyword evidence="4 5" id="KW-1015">Disulfide bond</keyword>
<feature type="disulfide bond" evidence="5">
    <location>
        <begin position="137"/>
        <end position="146"/>
    </location>
</feature>
<feature type="chain" id="PRO_5044811296" evidence="7">
    <location>
        <begin position="16"/>
        <end position="382"/>
    </location>
</feature>
<proteinExistence type="inferred from homology"/>
<dbReference type="InterPro" id="IPR000152">
    <property type="entry name" value="EGF-type_Asp/Asn_hydroxyl_site"/>
</dbReference>
<keyword evidence="10" id="KW-1185">Reference proteome</keyword>
<dbReference type="AlphaFoldDB" id="A0ABD2Q5X7"/>
<dbReference type="PROSITE" id="PS01248">
    <property type="entry name" value="EGF_LAM_1"/>
    <property type="match status" value="1"/>
</dbReference>
<sequence length="382" mass="42456">MIFPILILFVVLIDASPSTYEKLCTDCHVTIKKLLNEFSDPIAHNFDEIFNKVYASVSPNRQDILDQSRSVLEEIIENGHTRLDTDIKALISRICSPKFCCPARHFGNQCEPCENCNPTGGICDGSGTISGTGKCKCMLGYQGSDCSECLPSGYVKQSDKCIPCDKSCSKDCIGPNANDCLDSCAEGFKKISKNESTSVVSCEDIDECRVQNPCHPTQTRCENRYGSFECIPCDKSCYGCLDNGPRSCKRCALGYELYNGECIDTDECLDDESCPNENEFCVNQPGTFKCMCNSGFERVGEFCVKKPSMHSNQKPKEQKVKLIWTVSFFIEFLKIVGTVLFLALVCRFTKSNFIPLGIVSLLSVAFLCHTSVQLDRIFTLQL</sequence>
<evidence type="ECO:0000313" key="9">
    <source>
        <dbReference type="EMBL" id="KAL3314935.1"/>
    </source>
</evidence>
<dbReference type="InterPro" id="IPR000742">
    <property type="entry name" value="EGF"/>
</dbReference>
<feature type="signal peptide" evidence="7">
    <location>
        <begin position="1"/>
        <end position="15"/>
    </location>
</feature>
<keyword evidence="3" id="KW-0677">Repeat</keyword>
<feature type="transmembrane region" description="Helical" evidence="6">
    <location>
        <begin position="322"/>
        <end position="346"/>
    </location>
</feature>
<evidence type="ECO:0000256" key="2">
    <source>
        <dbReference type="ARBA" id="ARBA00022536"/>
    </source>
</evidence>
<dbReference type="SMART" id="SM00261">
    <property type="entry name" value="FU"/>
    <property type="match status" value="2"/>
</dbReference>
<dbReference type="EMBL" id="JBJKFK010000868">
    <property type="protein sequence ID" value="KAL3314935.1"/>
    <property type="molecule type" value="Genomic_DNA"/>
</dbReference>
<dbReference type="SMART" id="SM00179">
    <property type="entry name" value="EGF_CA"/>
    <property type="match status" value="2"/>
</dbReference>
<keyword evidence="6" id="KW-0472">Membrane</keyword>
<dbReference type="InterPro" id="IPR006212">
    <property type="entry name" value="Furin_repeat"/>
</dbReference>
<dbReference type="PROSITE" id="PS01186">
    <property type="entry name" value="EGF_2"/>
    <property type="match status" value="1"/>
</dbReference>
<dbReference type="PROSITE" id="PS00010">
    <property type="entry name" value="ASX_HYDROXYL"/>
    <property type="match status" value="1"/>
</dbReference>